<dbReference type="Proteomes" id="UP000828390">
    <property type="component" value="Unassembled WGS sequence"/>
</dbReference>
<gene>
    <name evidence="1" type="ORF">DPMN_160111</name>
</gene>
<comment type="caution">
    <text evidence="1">The sequence shown here is derived from an EMBL/GenBank/DDBJ whole genome shotgun (WGS) entry which is preliminary data.</text>
</comment>
<keyword evidence="2" id="KW-1185">Reference proteome</keyword>
<evidence type="ECO:0000313" key="1">
    <source>
        <dbReference type="EMBL" id="KAH3782199.1"/>
    </source>
</evidence>
<organism evidence="1 2">
    <name type="scientific">Dreissena polymorpha</name>
    <name type="common">Zebra mussel</name>
    <name type="synonym">Mytilus polymorpha</name>
    <dbReference type="NCBI Taxonomy" id="45954"/>
    <lineage>
        <taxon>Eukaryota</taxon>
        <taxon>Metazoa</taxon>
        <taxon>Spiralia</taxon>
        <taxon>Lophotrochozoa</taxon>
        <taxon>Mollusca</taxon>
        <taxon>Bivalvia</taxon>
        <taxon>Autobranchia</taxon>
        <taxon>Heteroconchia</taxon>
        <taxon>Euheterodonta</taxon>
        <taxon>Imparidentia</taxon>
        <taxon>Neoheterodontei</taxon>
        <taxon>Myida</taxon>
        <taxon>Dreissenoidea</taxon>
        <taxon>Dreissenidae</taxon>
        <taxon>Dreissena</taxon>
    </lineage>
</organism>
<reference evidence="1" key="1">
    <citation type="journal article" date="2019" name="bioRxiv">
        <title>The Genome of the Zebra Mussel, Dreissena polymorpha: A Resource for Invasive Species Research.</title>
        <authorList>
            <person name="McCartney M.A."/>
            <person name="Auch B."/>
            <person name="Kono T."/>
            <person name="Mallez S."/>
            <person name="Zhang Y."/>
            <person name="Obille A."/>
            <person name="Becker A."/>
            <person name="Abrahante J.E."/>
            <person name="Garbe J."/>
            <person name="Badalamenti J.P."/>
            <person name="Herman A."/>
            <person name="Mangelson H."/>
            <person name="Liachko I."/>
            <person name="Sullivan S."/>
            <person name="Sone E.D."/>
            <person name="Koren S."/>
            <person name="Silverstein K.A.T."/>
            <person name="Beckman K.B."/>
            <person name="Gohl D.M."/>
        </authorList>
    </citation>
    <scope>NUCLEOTIDE SEQUENCE</scope>
    <source>
        <strain evidence="1">Duluth1</strain>
        <tissue evidence="1">Whole animal</tissue>
    </source>
</reference>
<accession>A0A9D4EK78</accession>
<sequence length="92" mass="10721">MPSFRDVMEILKAFYSCIQCLEKSFENDMNCLWAVYKEMAKKVIERVWRLVVKVTRTNIHPADLAKRGQVLVKERDTLIDDVSHLSSAVYAK</sequence>
<protein>
    <submittedName>
        <fullName evidence="1">Uncharacterized protein</fullName>
    </submittedName>
</protein>
<proteinExistence type="predicted"/>
<reference evidence="1" key="2">
    <citation type="submission" date="2020-11" db="EMBL/GenBank/DDBJ databases">
        <authorList>
            <person name="McCartney M.A."/>
            <person name="Auch B."/>
            <person name="Kono T."/>
            <person name="Mallez S."/>
            <person name="Becker A."/>
            <person name="Gohl D.M."/>
            <person name="Silverstein K.A.T."/>
            <person name="Koren S."/>
            <person name="Bechman K.B."/>
            <person name="Herman A."/>
            <person name="Abrahante J.E."/>
            <person name="Garbe J."/>
        </authorList>
    </citation>
    <scope>NUCLEOTIDE SEQUENCE</scope>
    <source>
        <strain evidence="1">Duluth1</strain>
        <tissue evidence="1">Whole animal</tissue>
    </source>
</reference>
<evidence type="ECO:0000313" key="2">
    <source>
        <dbReference type="Proteomes" id="UP000828390"/>
    </source>
</evidence>
<dbReference type="AlphaFoldDB" id="A0A9D4EK78"/>
<name>A0A9D4EK78_DREPO</name>
<dbReference type="EMBL" id="JAIWYP010000008">
    <property type="protein sequence ID" value="KAH3782199.1"/>
    <property type="molecule type" value="Genomic_DNA"/>
</dbReference>